<dbReference type="InterPro" id="IPR004527">
    <property type="entry name" value="Glu-tRNA-ligase_bac/mito"/>
</dbReference>
<dbReference type="InterPro" id="IPR000924">
    <property type="entry name" value="Glu/Gln-tRNA-synth"/>
</dbReference>
<feature type="short sequence motif" description="'HIGH' region" evidence="8">
    <location>
        <begin position="11"/>
        <end position="21"/>
    </location>
</feature>
<feature type="domain" description="Glutamyl/glutaminyl-tRNA synthetase class Ib catalytic" evidence="9">
    <location>
        <begin position="5"/>
        <end position="345"/>
    </location>
</feature>
<dbReference type="InterPro" id="IPR020058">
    <property type="entry name" value="Glu/Gln-tRNA-synth_Ib_cat-dom"/>
</dbReference>
<dbReference type="HAMAP" id="MF_00022">
    <property type="entry name" value="Glu_tRNA_synth_type1"/>
    <property type="match status" value="1"/>
</dbReference>
<comment type="caution">
    <text evidence="11">The sequence shown here is derived from an EMBL/GenBank/DDBJ whole genome shotgun (WGS) entry which is preliminary data.</text>
</comment>
<accession>A0A1Z8ALJ1</accession>
<dbReference type="InterPro" id="IPR001412">
    <property type="entry name" value="aa-tRNA-synth_I_CS"/>
</dbReference>
<keyword evidence="6 8" id="KW-0648">Protein biosynthesis</keyword>
<keyword evidence="5 8" id="KW-0067">ATP-binding</keyword>
<name>A0A1Z8ALJ1_9FLAO</name>
<evidence type="ECO:0000256" key="6">
    <source>
        <dbReference type="ARBA" id="ARBA00022917"/>
    </source>
</evidence>
<dbReference type="GO" id="GO:0004818">
    <property type="term" value="F:glutamate-tRNA ligase activity"/>
    <property type="evidence" value="ECO:0007669"/>
    <property type="project" value="UniProtKB-UniRule"/>
</dbReference>
<keyword evidence="7 8" id="KW-0030">Aminoacyl-tRNA synthetase</keyword>
<keyword evidence="3 8" id="KW-0436">Ligase</keyword>
<dbReference type="InterPro" id="IPR014729">
    <property type="entry name" value="Rossmann-like_a/b/a_fold"/>
</dbReference>
<dbReference type="NCBIfam" id="TIGR00464">
    <property type="entry name" value="gltX_bact"/>
    <property type="match status" value="1"/>
</dbReference>
<evidence type="ECO:0000256" key="2">
    <source>
        <dbReference type="ARBA" id="ARBA00022490"/>
    </source>
</evidence>
<comment type="catalytic activity">
    <reaction evidence="8">
        <text>tRNA(Glu) + L-glutamate + ATP = L-glutamyl-tRNA(Glu) + AMP + diphosphate</text>
        <dbReference type="Rhea" id="RHEA:23540"/>
        <dbReference type="Rhea" id="RHEA-COMP:9663"/>
        <dbReference type="Rhea" id="RHEA-COMP:9680"/>
        <dbReference type="ChEBI" id="CHEBI:29985"/>
        <dbReference type="ChEBI" id="CHEBI:30616"/>
        <dbReference type="ChEBI" id="CHEBI:33019"/>
        <dbReference type="ChEBI" id="CHEBI:78442"/>
        <dbReference type="ChEBI" id="CHEBI:78520"/>
        <dbReference type="ChEBI" id="CHEBI:456215"/>
        <dbReference type="EC" id="6.1.1.17"/>
    </reaction>
</comment>
<reference evidence="12" key="1">
    <citation type="journal article" date="2017" name="Proc. Natl. Acad. Sci. U.S.A.">
        <title>Simulation of Deepwater Horizon oil plume reveals substrate specialization within a complex community of hydrocarbon-degraders.</title>
        <authorList>
            <person name="Hu P."/>
            <person name="Dubinsky E.A."/>
            <person name="Probst A.J."/>
            <person name="Wang J."/>
            <person name="Sieber C.M.K."/>
            <person name="Tom L.M."/>
            <person name="Gardinali P."/>
            <person name="Banfield J.F."/>
            <person name="Atlas R.M."/>
            <person name="Andersen G.L."/>
        </authorList>
    </citation>
    <scope>NUCLEOTIDE SEQUENCE [LARGE SCALE GENOMIC DNA]</scope>
</reference>
<comment type="similarity">
    <text evidence="1 8">Belongs to the class-I aminoacyl-tRNA synthetase family. Glutamate--tRNA ligase type 1 subfamily.</text>
</comment>
<feature type="binding site" evidence="8">
    <location>
        <position position="262"/>
    </location>
    <ligand>
        <name>ATP</name>
        <dbReference type="ChEBI" id="CHEBI:30616"/>
    </ligand>
</feature>
<dbReference type="InterPro" id="IPR045462">
    <property type="entry name" value="aa-tRNA-synth_I_cd-bd"/>
</dbReference>
<evidence type="ECO:0000313" key="11">
    <source>
        <dbReference type="EMBL" id="OUS11163.1"/>
    </source>
</evidence>
<dbReference type="SUPFAM" id="SSF52374">
    <property type="entry name" value="Nucleotidylyl transferase"/>
    <property type="match status" value="1"/>
</dbReference>
<dbReference type="GO" id="GO:0006424">
    <property type="term" value="P:glutamyl-tRNA aminoacylation"/>
    <property type="evidence" value="ECO:0007669"/>
    <property type="project" value="UniProtKB-UniRule"/>
</dbReference>
<keyword evidence="4 8" id="KW-0547">Nucleotide-binding</keyword>
<protein>
    <recommendedName>
        <fullName evidence="8">Glutamate--tRNA ligase</fullName>
        <ecNumber evidence="8">6.1.1.17</ecNumber>
    </recommendedName>
    <alternativeName>
        <fullName evidence="8">Glutamyl-tRNA synthetase</fullName>
        <shortName evidence="8">GluRS</shortName>
    </alternativeName>
</protein>
<sequence length="505" mass="57240">MSTDVRVRFAPSPTGPLHIGGVRTALFNYLFAKKHNGTFILRIEDTDQNRYVEGAENYIVEALNWCNIPYDEGPSKEGNCGPYRQSERKDMYRAFAEELIEKEAAYYAFDTAEELAQARSNAEANKETFIYNHNNRLSFTNSLTLSKEEVQERIDRGDDYTVRFKPELKTLNMYDEIRKGIEIDTSLLDDKVLFKSDGMPTYHLANVVDDHEMKISHVIRGEEWLPSMALHVLLYESFGWERPKFAHLPLILKPTGKGKLSKRDGDKMGFSVFPLEWKDPKSGEISTGFREDGFLPEAMVNILAFLGWNPGTEQEIFSLDELVQAFSLEKVNSSGAKYDPEKAKWFQQQWYVKQDDAVIGAAFAKALQEKNISYGSQEYVNMVAGLVKERAVFTEDLFELAGFFFTAPDSYDEKNAKKSWKEDTNETMSKVIEVIKNTDDDSAAGLSTAVKGWITSQEIGFGKVMMPLRLALVGSLMGPDVFEIASMVGKEETVKRIETAMEKLG</sequence>
<evidence type="ECO:0000259" key="10">
    <source>
        <dbReference type="Pfam" id="PF19269"/>
    </source>
</evidence>
<dbReference type="SUPFAM" id="SSF48163">
    <property type="entry name" value="An anticodon-binding domain of class I aminoacyl-tRNA synthetases"/>
    <property type="match status" value="1"/>
</dbReference>
<evidence type="ECO:0000256" key="4">
    <source>
        <dbReference type="ARBA" id="ARBA00022741"/>
    </source>
</evidence>
<dbReference type="Pfam" id="PF00749">
    <property type="entry name" value="tRNA-synt_1c"/>
    <property type="match status" value="1"/>
</dbReference>
<evidence type="ECO:0000256" key="1">
    <source>
        <dbReference type="ARBA" id="ARBA00007894"/>
    </source>
</evidence>
<feature type="domain" description="Aminoacyl-tRNA synthetase class I anticodon-binding" evidence="10">
    <location>
        <begin position="373"/>
        <end position="500"/>
    </location>
</feature>
<dbReference type="PANTHER" id="PTHR43311">
    <property type="entry name" value="GLUTAMATE--TRNA LIGASE"/>
    <property type="match status" value="1"/>
</dbReference>
<dbReference type="Proteomes" id="UP000196102">
    <property type="component" value="Unassembled WGS sequence"/>
</dbReference>
<evidence type="ECO:0000256" key="5">
    <source>
        <dbReference type="ARBA" id="ARBA00022840"/>
    </source>
</evidence>
<evidence type="ECO:0000256" key="8">
    <source>
        <dbReference type="HAMAP-Rule" id="MF_00022"/>
    </source>
</evidence>
<dbReference type="Gene3D" id="3.40.50.620">
    <property type="entry name" value="HUPs"/>
    <property type="match status" value="1"/>
</dbReference>
<dbReference type="RefSeq" id="WP_303687659.1">
    <property type="nucleotide sequence ID" value="NZ_CAJXYO010000045.1"/>
</dbReference>
<dbReference type="EC" id="6.1.1.17" evidence="8"/>
<dbReference type="GO" id="GO:0000049">
    <property type="term" value="F:tRNA binding"/>
    <property type="evidence" value="ECO:0007669"/>
    <property type="project" value="InterPro"/>
</dbReference>
<evidence type="ECO:0000259" key="9">
    <source>
        <dbReference type="Pfam" id="PF00749"/>
    </source>
</evidence>
<keyword evidence="2 8" id="KW-0963">Cytoplasm</keyword>
<comment type="caution">
    <text evidence="8">Lacks conserved residue(s) required for the propagation of feature annotation.</text>
</comment>
<gene>
    <name evidence="8" type="primary">gltX</name>
    <name evidence="11" type="ORF">A9Q93_11865</name>
</gene>
<dbReference type="InterPro" id="IPR049940">
    <property type="entry name" value="GluQ/Sye"/>
</dbReference>
<dbReference type="GO" id="GO:0005524">
    <property type="term" value="F:ATP binding"/>
    <property type="evidence" value="ECO:0007669"/>
    <property type="project" value="UniProtKB-UniRule"/>
</dbReference>
<dbReference type="CDD" id="cd00808">
    <property type="entry name" value="GluRS_core"/>
    <property type="match status" value="1"/>
</dbReference>
<evidence type="ECO:0000256" key="3">
    <source>
        <dbReference type="ARBA" id="ARBA00022598"/>
    </source>
</evidence>
<dbReference type="InterPro" id="IPR008925">
    <property type="entry name" value="aa_tRNA-synth_I_cd-bd_sf"/>
</dbReference>
<dbReference type="EMBL" id="MAAX01000183">
    <property type="protein sequence ID" value="OUS11163.1"/>
    <property type="molecule type" value="Genomic_DNA"/>
</dbReference>
<evidence type="ECO:0000313" key="12">
    <source>
        <dbReference type="Proteomes" id="UP000196102"/>
    </source>
</evidence>
<comment type="subunit">
    <text evidence="8">Monomer.</text>
</comment>
<comment type="function">
    <text evidence="8">Catalyzes the attachment of glutamate to tRNA(Glu) in a two-step reaction: glutamate is first activated by ATP to form Glu-AMP and then transferred to the acceptor end of tRNA(Glu).</text>
</comment>
<dbReference type="FunFam" id="3.40.50.620:FF:000127">
    <property type="entry name" value="Glutamate--tRNA ligase"/>
    <property type="match status" value="1"/>
</dbReference>
<organism evidence="11 12">
    <name type="scientific">Nonlabens dokdonensis</name>
    <dbReference type="NCBI Taxonomy" id="328515"/>
    <lineage>
        <taxon>Bacteria</taxon>
        <taxon>Pseudomonadati</taxon>
        <taxon>Bacteroidota</taxon>
        <taxon>Flavobacteriia</taxon>
        <taxon>Flavobacteriales</taxon>
        <taxon>Flavobacteriaceae</taxon>
        <taxon>Nonlabens</taxon>
    </lineage>
</organism>
<evidence type="ECO:0000256" key="7">
    <source>
        <dbReference type="ARBA" id="ARBA00023146"/>
    </source>
</evidence>
<dbReference type="Gene3D" id="1.10.10.350">
    <property type="match status" value="1"/>
</dbReference>
<dbReference type="GO" id="GO:0005829">
    <property type="term" value="C:cytosol"/>
    <property type="evidence" value="ECO:0007669"/>
    <property type="project" value="TreeGrafter"/>
</dbReference>
<dbReference type="GO" id="GO:0008270">
    <property type="term" value="F:zinc ion binding"/>
    <property type="evidence" value="ECO:0007669"/>
    <property type="project" value="InterPro"/>
</dbReference>
<dbReference type="InterPro" id="IPR020751">
    <property type="entry name" value="aa-tRNA-synth_I_codon-bd_sub2"/>
</dbReference>
<dbReference type="PRINTS" id="PR00987">
    <property type="entry name" value="TRNASYNTHGLU"/>
</dbReference>
<proteinExistence type="inferred from homology"/>
<dbReference type="InterPro" id="IPR033910">
    <property type="entry name" value="GluRS_core"/>
</dbReference>
<dbReference type="Pfam" id="PF19269">
    <property type="entry name" value="Anticodon_2"/>
    <property type="match status" value="1"/>
</dbReference>
<feature type="short sequence motif" description="'KMSKS' region" evidence="8">
    <location>
        <begin position="259"/>
        <end position="263"/>
    </location>
</feature>
<dbReference type="PANTHER" id="PTHR43311:SF2">
    <property type="entry name" value="GLUTAMATE--TRNA LIGASE, MITOCHONDRIAL-RELATED"/>
    <property type="match status" value="1"/>
</dbReference>
<dbReference type="AlphaFoldDB" id="A0A1Z8ALJ1"/>
<comment type="subcellular location">
    <subcellularLocation>
        <location evidence="8">Cytoplasm</location>
    </subcellularLocation>
</comment>
<dbReference type="PROSITE" id="PS00178">
    <property type="entry name" value="AA_TRNA_LIGASE_I"/>
    <property type="match status" value="1"/>
</dbReference>